<gene>
    <name evidence="11" type="ORF">HO133_001768</name>
</gene>
<comment type="caution">
    <text evidence="11">The sequence shown here is derived from an EMBL/GenBank/DDBJ whole genome shotgun (WGS) entry which is preliminary data.</text>
</comment>
<dbReference type="EMBL" id="JACCJB010000013">
    <property type="protein sequence ID" value="KAF6221800.1"/>
    <property type="molecule type" value="Genomic_DNA"/>
</dbReference>
<evidence type="ECO:0000256" key="1">
    <source>
        <dbReference type="ARBA" id="ARBA00007534"/>
    </source>
</evidence>
<keyword evidence="3" id="KW-0719">Serine esterase</keyword>
<sequence>MRYSTLLSFAFAPRTLASPAPDPVQVRAASLTYTLTSGFTGLHTSVAPPSCLGITNGTTDNDLINGVCKNLTLVFARGTTEKGNIGDIVGPPFVHALVSMLGEAQVAVQGVNNYPADVQDFLAGGSVTGSHDMAALIAQTVTQCPGTKLCVSGYSQGAQIAHNAAKLISPAQTSFINSVVLFGDPDDGEAFGKVSASNISTDCHIGDDICLHGDWILVPHLDHCLDADTEASFVVQKSGLKTVGGAAS</sequence>
<feature type="active site" description="Nucleophile" evidence="8">
    <location>
        <position position="155"/>
    </location>
</feature>
<feature type="disulfide bond" evidence="9">
    <location>
        <begin position="68"/>
        <end position="144"/>
    </location>
</feature>
<comment type="catalytic activity">
    <reaction evidence="7">
        <text>cutin + H2O = cutin monomers.</text>
        <dbReference type="EC" id="3.1.1.74"/>
    </reaction>
</comment>
<dbReference type="GO" id="GO:0050525">
    <property type="term" value="F:cutinase activity"/>
    <property type="evidence" value="ECO:0007669"/>
    <property type="project" value="UniProtKB-EC"/>
</dbReference>
<evidence type="ECO:0000256" key="10">
    <source>
        <dbReference type="SAM" id="SignalP"/>
    </source>
</evidence>
<dbReference type="EC" id="3.1.1.74" evidence="2"/>
<evidence type="ECO:0000256" key="3">
    <source>
        <dbReference type="ARBA" id="ARBA00022487"/>
    </source>
</evidence>
<feature type="active site" evidence="8">
    <location>
        <position position="207"/>
    </location>
</feature>
<dbReference type="PANTHER" id="PTHR48250:SF1">
    <property type="entry name" value="CUTINASE"/>
    <property type="match status" value="1"/>
</dbReference>
<dbReference type="PANTHER" id="PTHR48250">
    <property type="entry name" value="CUTINASE 2-RELATED"/>
    <property type="match status" value="1"/>
</dbReference>
<organism evidence="11 12">
    <name type="scientific">Letharia lupina</name>
    <dbReference type="NCBI Taxonomy" id="560253"/>
    <lineage>
        <taxon>Eukaryota</taxon>
        <taxon>Fungi</taxon>
        <taxon>Dikarya</taxon>
        <taxon>Ascomycota</taxon>
        <taxon>Pezizomycotina</taxon>
        <taxon>Lecanoromycetes</taxon>
        <taxon>OSLEUM clade</taxon>
        <taxon>Lecanoromycetidae</taxon>
        <taxon>Lecanorales</taxon>
        <taxon>Lecanorineae</taxon>
        <taxon>Parmeliaceae</taxon>
        <taxon>Letharia</taxon>
    </lineage>
</organism>
<evidence type="ECO:0000256" key="6">
    <source>
        <dbReference type="ARBA" id="ARBA00023157"/>
    </source>
</evidence>
<feature type="chain" id="PRO_5034386119" description="cutinase" evidence="10">
    <location>
        <begin position="18"/>
        <end position="248"/>
    </location>
</feature>
<evidence type="ECO:0000256" key="7">
    <source>
        <dbReference type="ARBA" id="ARBA00034045"/>
    </source>
</evidence>
<dbReference type="InterPro" id="IPR011150">
    <property type="entry name" value="Cutinase_monf"/>
</dbReference>
<dbReference type="GO" id="GO:0016052">
    <property type="term" value="P:carbohydrate catabolic process"/>
    <property type="evidence" value="ECO:0007669"/>
    <property type="project" value="TreeGrafter"/>
</dbReference>
<feature type="disulfide bond" evidence="9">
    <location>
        <begin position="203"/>
        <end position="210"/>
    </location>
</feature>
<dbReference type="Proteomes" id="UP000593566">
    <property type="component" value="Unassembled WGS sequence"/>
</dbReference>
<reference evidence="11 12" key="1">
    <citation type="journal article" date="2020" name="Genomics">
        <title>Complete, high-quality genomes from long-read metagenomic sequencing of two wolf lichen thalli reveals enigmatic genome architecture.</title>
        <authorList>
            <person name="McKenzie S.K."/>
            <person name="Walston R.F."/>
            <person name="Allen J.L."/>
        </authorList>
    </citation>
    <scope>NUCLEOTIDE SEQUENCE [LARGE SCALE GENOMIC DNA]</scope>
    <source>
        <strain evidence="11">WasteWater1</strain>
    </source>
</reference>
<dbReference type="Gene3D" id="3.40.50.1820">
    <property type="entry name" value="alpha/beta hydrolase"/>
    <property type="match status" value="1"/>
</dbReference>
<dbReference type="SMART" id="SM01110">
    <property type="entry name" value="Cutinase"/>
    <property type="match status" value="1"/>
</dbReference>
<keyword evidence="4 10" id="KW-0732">Signal</keyword>
<evidence type="ECO:0000313" key="12">
    <source>
        <dbReference type="Proteomes" id="UP000593566"/>
    </source>
</evidence>
<dbReference type="InterPro" id="IPR029058">
    <property type="entry name" value="AB_hydrolase_fold"/>
</dbReference>
<evidence type="ECO:0000256" key="5">
    <source>
        <dbReference type="ARBA" id="ARBA00022801"/>
    </source>
</evidence>
<accession>A0A8H6CEA1</accession>
<evidence type="ECO:0000256" key="9">
    <source>
        <dbReference type="PIRSR" id="PIRSR611150-2"/>
    </source>
</evidence>
<evidence type="ECO:0000256" key="4">
    <source>
        <dbReference type="ARBA" id="ARBA00022729"/>
    </source>
</evidence>
<dbReference type="AlphaFoldDB" id="A0A8H6CEA1"/>
<evidence type="ECO:0000256" key="2">
    <source>
        <dbReference type="ARBA" id="ARBA00013095"/>
    </source>
</evidence>
<name>A0A8H6CEA1_9LECA</name>
<proteinExistence type="inferred from homology"/>
<protein>
    <recommendedName>
        <fullName evidence="2">cutinase</fullName>
        <ecNumber evidence="2">3.1.1.74</ecNumber>
    </recommendedName>
</protein>
<evidence type="ECO:0000313" key="11">
    <source>
        <dbReference type="EMBL" id="KAF6221800.1"/>
    </source>
</evidence>
<comment type="similarity">
    <text evidence="1">Belongs to the cutinase family.</text>
</comment>
<feature type="active site" description="Proton donor/acceptor" evidence="8">
    <location>
        <position position="220"/>
    </location>
</feature>
<dbReference type="GeneID" id="59330182"/>
<dbReference type="PRINTS" id="PR00129">
    <property type="entry name" value="CUTINASE"/>
</dbReference>
<keyword evidence="5" id="KW-0378">Hydrolase</keyword>
<feature type="signal peptide" evidence="10">
    <location>
        <begin position="1"/>
        <end position="17"/>
    </location>
</feature>
<dbReference type="SUPFAM" id="SSF53474">
    <property type="entry name" value="alpha/beta-Hydrolases"/>
    <property type="match status" value="1"/>
</dbReference>
<keyword evidence="6 9" id="KW-1015">Disulfide bond</keyword>
<keyword evidence="12" id="KW-1185">Reference proteome</keyword>
<evidence type="ECO:0000256" key="8">
    <source>
        <dbReference type="PIRSR" id="PIRSR611150-1"/>
    </source>
</evidence>
<dbReference type="GO" id="GO:0005576">
    <property type="term" value="C:extracellular region"/>
    <property type="evidence" value="ECO:0007669"/>
    <property type="project" value="InterPro"/>
</dbReference>
<dbReference type="Pfam" id="PF01083">
    <property type="entry name" value="Cutinase"/>
    <property type="match status" value="1"/>
</dbReference>
<dbReference type="InterPro" id="IPR000675">
    <property type="entry name" value="Cutinase/axe"/>
</dbReference>
<dbReference type="RefSeq" id="XP_037151235.1">
    <property type="nucleotide sequence ID" value="XM_037292696.1"/>
</dbReference>